<evidence type="ECO:0000256" key="5">
    <source>
        <dbReference type="PROSITE-ProRule" id="PRU10141"/>
    </source>
</evidence>
<dbReference type="PROSITE" id="PS00108">
    <property type="entry name" value="PROTEIN_KINASE_ST"/>
    <property type="match status" value="1"/>
</dbReference>
<dbReference type="CDD" id="cd14014">
    <property type="entry name" value="STKc_PknB_like"/>
    <property type="match status" value="1"/>
</dbReference>
<reference evidence="8 9" key="1">
    <citation type="submission" date="2019-11" db="EMBL/GenBank/DDBJ databases">
        <title>Streptomyces typhae sp. nov., a novel endophytic actinomycete isolated from the root of cattail pollen (Typha angustifolia L.).</title>
        <authorList>
            <person name="Peng C."/>
        </authorList>
    </citation>
    <scope>NUCLEOTIDE SEQUENCE [LARGE SCALE GENOMIC DNA]</scope>
    <source>
        <strain evidence="9">p1417</strain>
    </source>
</reference>
<dbReference type="Gene3D" id="2.40.10.480">
    <property type="match status" value="1"/>
</dbReference>
<accession>A0A6L6X8E5</accession>
<dbReference type="RefSeq" id="WP_157168987.1">
    <property type="nucleotide sequence ID" value="NZ_WPNZ01000027.1"/>
</dbReference>
<dbReference type="InterPro" id="IPR018391">
    <property type="entry name" value="PQQ_b-propeller_rpt"/>
</dbReference>
<evidence type="ECO:0000256" key="2">
    <source>
        <dbReference type="ARBA" id="ARBA00022741"/>
    </source>
</evidence>
<feature type="compositionally biased region" description="Low complexity" evidence="6">
    <location>
        <begin position="404"/>
        <end position="413"/>
    </location>
</feature>
<evidence type="ECO:0000313" key="8">
    <source>
        <dbReference type="EMBL" id="MVO89870.1"/>
    </source>
</evidence>
<dbReference type="SUPFAM" id="SSF56112">
    <property type="entry name" value="Protein kinase-like (PK-like)"/>
    <property type="match status" value="1"/>
</dbReference>
<keyword evidence="4 5" id="KW-0067">ATP-binding</keyword>
<feature type="binding site" evidence="5">
    <location>
        <position position="47"/>
    </location>
    <ligand>
        <name>ATP</name>
        <dbReference type="ChEBI" id="CHEBI:30616"/>
    </ligand>
</feature>
<dbReference type="InterPro" id="IPR000719">
    <property type="entry name" value="Prot_kinase_dom"/>
</dbReference>
<organism evidence="8 9">
    <name type="scientific">Streptomyces typhae</name>
    <dbReference type="NCBI Taxonomy" id="2681492"/>
    <lineage>
        <taxon>Bacteria</taxon>
        <taxon>Bacillati</taxon>
        <taxon>Actinomycetota</taxon>
        <taxon>Actinomycetes</taxon>
        <taxon>Kitasatosporales</taxon>
        <taxon>Streptomycetaceae</taxon>
        <taxon>Streptomyces</taxon>
    </lineage>
</organism>
<dbReference type="InterPro" id="IPR015943">
    <property type="entry name" value="WD40/YVTN_repeat-like_dom_sf"/>
</dbReference>
<dbReference type="InterPro" id="IPR011047">
    <property type="entry name" value="Quinoprotein_ADH-like_sf"/>
</dbReference>
<proteinExistence type="predicted"/>
<feature type="region of interest" description="Disordered" evidence="6">
    <location>
        <begin position="324"/>
        <end position="355"/>
    </location>
</feature>
<feature type="region of interest" description="Disordered" evidence="6">
    <location>
        <begin position="397"/>
        <end position="420"/>
    </location>
</feature>
<comment type="caution">
    <text evidence="8">The sequence shown here is derived from an EMBL/GenBank/DDBJ whole genome shotgun (WGS) entry which is preliminary data.</text>
</comment>
<dbReference type="PROSITE" id="PS50011">
    <property type="entry name" value="PROTEIN_KINASE_DOM"/>
    <property type="match status" value="1"/>
</dbReference>
<dbReference type="InterPro" id="IPR008271">
    <property type="entry name" value="Ser/Thr_kinase_AS"/>
</dbReference>
<feature type="domain" description="Protein kinase" evidence="7">
    <location>
        <begin position="17"/>
        <end position="273"/>
    </location>
</feature>
<feature type="compositionally biased region" description="Polar residues" evidence="6">
    <location>
        <begin position="764"/>
        <end position="781"/>
    </location>
</feature>
<keyword evidence="9" id="KW-1185">Reference proteome</keyword>
<dbReference type="Gene3D" id="1.10.510.10">
    <property type="entry name" value="Transferase(Phosphotransferase) domain 1"/>
    <property type="match status" value="1"/>
</dbReference>
<evidence type="ECO:0000256" key="4">
    <source>
        <dbReference type="ARBA" id="ARBA00022840"/>
    </source>
</evidence>
<feature type="region of interest" description="Disordered" evidence="6">
    <location>
        <begin position="758"/>
        <end position="809"/>
    </location>
</feature>
<dbReference type="PANTHER" id="PTHR43289:SF34">
    <property type="entry name" value="SERINE_THREONINE-PROTEIN KINASE YBDM-RELATED"/>
    <property type="match status" value="1"/>
</dbReference>
<dbReference type="EMBL" id="WPNZ01000027">
    <property type="protein sequence ID" value="MVO89870.1"/>
    <property type="molecule type" value="Genomic_DNA"/>
</dbReference>
<dbReference type="SMART" id="SM00564">
    <property type="entry name" value="PQQ"/>
    <property type="match status" value="4"/>
</dbReference>
<evidence type="ECO:0000256" key="6">
    <source>
        <dbReference type="SAM" id="MobiDB-lite"/>
    </source>
</evidence>
<dbReference type="InterPro" id="IPR017441">
    <property type="entry name" value="Protein_kinase_ATP_BS"/>
</dbReference>
<dbReference type="GO" id="GO:0005524">
    <property type="term" value="F:ATP binding"/>
    <property type="evidence" value="ECO:0007669"/>
    <property type="project" value="UniProtKB-UniRule"/>
</dbReference>
<keyword evidence="2 5" id="KW-0547">Nucleotide-binding</keyword>
<dbReference type="InterPro" id="IPR002372">
    <property type="entry name" value="PQQ_rpt_dom"/>
</dbReference>
<name>A0A6L6X8E5_9ACTN</name>
<dbReference type="SUPFAM" id="SSF50998">
    <property type="entry name" value="Quinoprotein alcohol dehydrogenase-like"/>
    <property type="match status" value="1"/>
</dbReference>
<dbReference type="Pfam" id="PF00069">
    <property type="entry name" value="Pkinase"/>
    <property type="match status" value="1"/>
</dbReference>
<keyword evidence="1" id="KW-0808">Transferase</keyword>
<dbReference type="Proteomes" id="UP000483802">
    <property type="component" value="Unassembled WGS sequence"/>
</dbReference>
<dbReference type="GO" id="GO:0004674">
    <property type="term" value="F:protein serine/threonine kinase activity"/>
    <property type="evidence" value="ECO:0007669"/>
    <property type="project" value="TreeGrafter"/>
</dbReference>
<evidence type="ECO:0000256" key="1">
    <source>
        <dbReference type="ARBA" id="ARBA00022679"/>
    </source>
</evidence>
<dbReference type="InterPro" id="IPR011009">
    <property type="entry name" value="Kinase-like_dom_sf"/>
</dbReference>
<evidence type="ECO:0000313" key="9">
    <source>
        <dbReference type="Proteomes" id="UP000483802"/>
    </source>
</evidence>
<protein>
    <submittedName>
        <fullName evidence="8">Protein kinase</fullName>
    </submittedName>
</protein>
<sequence length="825" mass="84227">MPLLDPLPGPPRRVGPYQLLAPIGAGGMGEVYLARGPRPGAPLVAVKTVRPGLDLDDGFRVRFRREIAAARAVTGAGTAALIDGDADADVPWLATEFVPGPSLAEAVGRCGPLPVPAARALGAGLARALAAVHAAQVLHRDLKPANVLLTADGSRLIDFGIAQAFDATALTSTGLIVGTPGFLAPEQVEGGHAVVPASDVFSLGAVLCFAATGRGPFEDEEMASVVFRIVQGDADLRDVPEELREPIAACLRPAPEERPTPTELAGLLTDPAATGRGAPADGALPVPTGHVVPWPTPVLSLFAEHREAAVRYERPVTGSTFAEAETSVGKGAPRFPSPPSPTAAGFPDPQVAGTPPLPPALPPALPAPRRRNWPWLVAAAAVGVAVATGAVFLPGGADDGGGRSASAAPSVPGTGTGVPGEDTVATVVTPYGNTTHSGDFGAAATTASARPAGWKPWTKPRGDGMDDLGRGCVLVGGTLVCRDGKGAATAVDAATGERGWTSKGFGGQLQGVQDNPPGSDGERVFVPSALGTTAVDAATGRVVWRRGLAVDEGLIGLTYAGGVVYTVELALDMSPTDDGDPAVVRARRARDGKELWETRLPKPQPGVPLLVRDGRVFLAFEDGGVAALATRDGSVARRADAECDGVFGHAGSVVCWSSTTAGVRVLDAGTLRTTRTLAPGRKPVLAPVVGAAGVLVTATENTDEDVVTSHRLIGYDWRSGKQLWDMPAPEQVRAVALAGRRVLSVGAFEIRGMALTGDPDSVRTKSIPTTSDAGENNNAENDSGEDDGSGGDGTGDFPELAPPLYTGGAMFVQRDDGGIISGYAP</sequence>
<keyword evidence="3 8" id="KW-0418">Kinase</keyword>
<gene>
    <name evidence="8" type="ORF">GPA10_35235</name>
</gene>
<dbReference type="Gene3D" id="2.130.10.10">
    <property type="entry name" value="YVTN repeat-like/Quinoprotein amine dehydrogenase"/>
    <property type="match status" value="1"/>
</dbReference>
<dbReference type="PROSITE" id="PS00107">
    <property type="entry name" value="PROTEIN_KINASE_ATP"/>
    <property type="match status" value="1"/>
</dbReference>
<dbReference type="PANTHER" id="PTHR43289">
    <property type="entry name" value="MITOGEN-ACTIVATED PROTEIN KINASE KINASE KINASE 20-RELATED"/>
    <property type="match status" value="1"/>
</dbReference>
<dbReference type="AlphaFoldDB" id="A0A6L6X8E5"/>
<dbReference type="SMART" id="SM00220">
    <property type="entry name" value="S_TKc"/>
    <property type="match status" value="1"/>
</dbReference>
<evidence type="ECO:0000256" key="3">
    <source>
        <dbReference type="ARBA" id="ARBA00022777"/>
    </source>
</evidence>
<evidence type="ECO:0000259" key="7">
    <source>
        <dbReference type="PROSITE" id="PS50011"/>
    </source>
</evidence>
<dbReference type="Pfam" id="PF13360">
    <property type="entry name" value="PQQ_2"/>
    <property type="match status" value="1"/>
</dbReference>
<dbReference type="Gene3D" id="3.30.200.20">
    <property type="entry name" value="Phosphorylase Kinase, domain 1"/>
    <property type="match status" value="1"/>
</dbReference>